<sequence length="106" mass="12110">MIQFRHRAKYFHLAVGRCDRSSWRSLFAELQAYIARFRRPNDHSPKSLSYHTTAGCPMKGCLTPSLTLFLASPSTSLYTLIYLPMSTGSSGLILLPRPHTWHEARE</sequence>
<accession>A0ACB8T7M7</accession>
<name>A0ACB8T7M7_9AGAM</name>
<reference evidence="1" key="1">
    <citation type="submission" date="2021-03" db="EMBL/GenBank/DDBJ databases">
        <authorList>
            <consortium name="DOE Joint Genome Institute"/>
            <person name="Ahrendt S."/>
            <person name="Looney B.P."/>
            <person name="Miyauchi S."/>
            <person name="Morin E."/>
            <person name="Drula E."/>
            <person name="Courty P.E."/>
            <person name="Chicoki N."/>
            <person name="Fauchery L."/>
            <person name="Kohler A."/>
            <person name="Kuo A."/>
            <person name="Labutti K."/>
            <person name="Pangilinan J."/>
            <person name="Lipzen A."/>
            <person name="Riley R."/>
            <person name="Andreopoulos W."/>
            <person name="He G."/>
            <person name="Johnson J."/>
            <person name="Barry K.W."/>
            <person name="Grigoriev I.V."/>
            <person name="Nagy L."/>
            <person name="Hibbett D."/>
            <person name="Henrissat B."/>
            <person name="Matheny P.B."/>
            <person name="Labbe J."/>
            <person name="Martin F."/>
        </authorList>
    </citation>
    <scope>NUCLEOTIDE SEQUENCE</scope>
    <source>
        <strain evidence="1">HHB10654</strain>
    </source>
</reference>
<evidence type="ECO:0000313" key="2">
    <source>
        <dbReference type="Proteomes" id="UP000814140"/>
    </source>
</evidence>
<gene>
    <name evidence="1" type="ORF">BV25DRAFT_347338</name>
</gene>
<organism evidence="1 2">
    <name type="scientific">Artomyces pyxidatus</name>
    <dbReference type="NCBI Taxonomy" id="48021"/>
    <lineage>
        <taxon>Eukaryota</taxon>
        <taxon>Fungi</taxon>
        <taxon>Dikarya</taxon>
        <taxon>Basidiomycota</taxon>
        <taxon>Agaricomycotina</taxon>
        <taxon>Agaricomycetes</taxon>
        <taxon>Russulales</taxon>
        <taxon>Auriscalpiaceae</taxon>
        <taxon>Artomyces</taxon>
    </lineage>
</organism>
<evidence type="ECO:0000313" key="1">
    <source>
        <dbReference type="EMBL" id="KAI0064148.1"/>
    </source>
</evidence>
<proteinExistence type="predicted"/>
<keyword evidence="2" id="KW-1185">Reference proteome</keyword>
<comment type="caution">
    <text evidence="1">The sequence shown here is derived from an EMBL/GenBank/DDBJ whole genome shotgun (WGS) entry which is preliminary data.</text>
</comment>
<dbReference type="EMBL" id="MU277200">
    <property type="protein sequence ID" value="KAI0064148.1"/>
    <property type="molecule type" value="Genomic_DNA"/>
</dbReference>
<reference evidence="1" key="2">
    <citation type="journal article" date="2022" name="New Phytol.">
        <title>Evolutionary transition to the ectomycorrhizal habit in the genomes of a hyperdiverse lineage of mushroom-forming fungi.</title>
        <authorList>
            <person name="Looney B."/>
            <person name="Miyauchi S."/>
            <person name="Morin E."/>
            <person name="Drula E."/>
            <person name="Courty P.E."/>
            <person name="Kohler A."/>
            <person name="Kuo A."/>
            <person name="LaButti K."/>
            <person name="Pangilinan J."/>
            <person name="Lipzen A."/>
            <person name="Riley R."/>
            <person name="Andreopoulos W."/>
            <person name="He G."/>
            <person name="Johnson J."/>
            <person name="Nolan M."/>
            <person name="Tritt A."/>
            <person name="Barry K.W."/>
            <person name="Grigoriev I.V."/>
            <person name="Nagy L.G."/>
            <person name="Hibbett D."/>
            <person name="Henrissat B."/>
            <person name="Matheny P.B."/>
            <person name="Labbe J."/>
            <person name="Martin F.M."/>
        </authorList>
    </citation>
    <scope>NUCLEOTIDE SEQUENCE</scope>
    <source>
        <strain evidence="1">HHB10654</strain>
    </source>
</reference>
<protein>
    <submittedName>
        <fullName evidence="1">Uncharacterized protein</fullName>
    </submittedName>
</protein>
<dbReference type="Proteomes" id="UP000814140">
    <property type="component" value="Unassembled WGS sequence"/>
</dbReference>